<proteinExistence type="predicted"/>
<keyword evidence="2" id="KW-1185">Reference proteome</keyword>
<evidence type="ECO:0000313" key="2">
    <source>
        <dbReference type="Proteomes" id="UP000789702"/>
    </source>
</evidence>
<evidence type="ECO:0000313" key="1">
    <source>
        <dbReference type="EMBL" id="CAG8719888.1"/>
    </source>
</evidence>
<reference evidence="1" key="1">
    <citation type="submission" date="2021-06" db="EMBL/GenBank/DDBJ databases">
        <authorList>
            <person name="Kallberg Y."/>
            <person name="Tangrot J."/>
            <person name="Rosling A."/>
        </authorList>
    </citation>
    <scope>NUCLEOTIDE SEQUENCE</scope>
    <source>
        <strain evidence="1">IL203A</strain>
    </source>
</reference>
<feature type="non-terminal residue" evidence="1">
    <location>
        <position position="111"/>
    </location>
</feature>
<organism evidence="1 2">
    <name type="scientific">Dentiscutata heterogama</name>
    <dbReference type="NCBI Taxonomy" id="1316150"/>
    <lineage>
        <taxon>Eukaryota</taxon>
        <taxon>Fungi</taxon>
        <taxon>Fungi incertae sedis</taxon>
        <taxon>Mucoromycota</taxon>
        <taxon>Glomeromycotina</taxon>
        <taxon>Glomeromycetes</taxon>
        <taxon>Diversisporales</taxon>
        <taxon>Gigasporaceae</taxon>
        <taxon>Dentiscutata</taxon>
    </lineage>
</organism>
<protein>
    <submittedName>
        <fullName evidence="1">652_t:CDS:1</fullName>
    </submittedName>
</protein>
<sequence>KESMNEDGILLFTSATDGSYLVSYAAEVKFTHNTPYDLGTPIFSYQAHQSGVNCLALHHLTNPTTSNLVKESYIVVTGEDNCIAAIILEFTYLEFKGANSDTKYGKWIAEQ</sequence>
<comment type="caution">
    <text evidence="1">The sequence shown here is derived from an EMBL/GenBank/DDBJ whole genome shotgun (WGS) entry which is preliminary data.</text>
</comment>
<gene>
    <name evidence="1" type="ORF">DHETER_LOCUS12766</name>
</gene>
<accession>A0ACA9PVU4</accession>
<feature type="non-terminal residue" evidence="1">
    <location>
        <position position="1"/>
    </location>
</feature>
<name>A0ACA9PVU4_9GLOM</name>
<dbReference type="EMBL" id="CAJVPU010032517">
    <property type="protein sequence ID" value="CAG8719888.1"/>
    <property type="molecule type" value="Genomic_DNA"/>
</dbReference>
<dbReference type="Proteomes" id="UP000789702">
    <property type="component" value="Unassembled WGS sequence"/>
</dbReference>